<proteinExistence type="inferred from homology"/>
<evidence type="ECO:0000313" key="7">
    <source>
        <dbReference type="Proteomes" id="UP000216147"/>
    </source>
</evidence>
<evidence type="ECO:0000313" key="6">
    <source>
        <dbReference type="EMBL" id="OYX57049.1"/>
    </source>
</evidence>
<protein>
    <submittedName>
        <fullName evidence="6">ABC transporter ATP-binding protein</fullName>
    </submittedName>
</protein>
<dbReference type="Proteomes" id="UP000216147">
    <property type="component" value="Unassembled WGS sequence"/>
</dbReference>
<accession>A0A258HJT6</accession>
<comment type="caution">
    <text evidence="6">The sequence shown here is derived from an EMBL/GenBank/DDBJ whole genome shotgun (WGS) entry which is preliminary data.</text>
</comment>
<dbReference type="AlphaFoldDB" id="A0A258HJT6"/>
<dbReference type="PANTHER" id="PTHR43335">
    <property type="entry name" value="ABC TRANSPORTER, ATP-BINDING PROTEIN"/>
    <property type="match status" value="1"/>
</dbReference>
<evidence type="ECO:0000256" key="2">
    <source>
        <dbReference type="ARBA" id="ARBA00022448"/>
    </source>
</evidence>
<evidence type="ECO:0000259" key="5">
    <source>
        <dbReference type="PROSITE" id="PS50893"/>
    </source>
</evidence>
<dbReference type="SMART" id="SM00382">
    <property type="entry name" value="AAA"/>
    <property type="match status" value="1"/>
</dbReference>
<dbReference type="EMBL" id="NCEQ01000007">
    <property type="protein sequence ID" value="OYX57049.1"/>
    <property type="molecule type" value="Genomic_DNA"/>
</dbReference>
<gene>
    <name evidence="6" type="ORF">B7Y86_09975</name>
</gene>
<name>A0A258HJT6_9CAUL</name>
<dbReference type="InterPro" id="IPR017871">
    <property type="entry name" value="ABC_transporter-like_CS"/>
</dbReference>
<dbReference type="PANTHER" id="PTHR43335:SF4">
    <property type="entry name" value="ABC TRANSPORTER, ATP-BINDING PROTEIN"/>
    <property type="match status" value="1"/>
</dbReference>
<sequence length="313" mass="33125">MTAVIETRNLTKTYGAVRALDGLSLSIPRGGVYGVLGPNGAGKSTLFRILLGLIRPTDGEASVMGGRIGDVAASRRMGSMIETPRFPPFMTARQVLVWLSAAHGLTPDPARVSGWLERVGLTEAADRKVRGFSVGMMQRLGVAGALITDPELVILDEPTSGMDPPGIQEMRALIRSLAERDGITVILASHQLLEVQRVCDRVAILNRGKLVREGAVSELTASGERLRLSVTPISKTLEIVSGLPGASGVLEGDAVMATLPRADTPALLRALIQAGVDIDEARWIGADLESVFMSETGSVQHPESIIQEVGHAG</sequence>
<keyword evidence="2" id="KW-0813">Transport</keyword>
<dbReference type="PROSITE" id="PS50893">
    <property type="entry name" value="ABC_TRANSPORTER_2"/>
    <property type="match status" value="1"/>
</dbReference>
<organism evidence="6 7">
    <name type="scientific">Brevundimonas subvibrioides</name>
    <dbReference type="NCBI Taxonomy" id="74313"/>
    <lineage>
        <taxon>Bacteria</taxon>
        <taxon>Pseudomonadati</taxon>
        <taxon>Pseudomonadota</taxon>
        <taxon>Alphaproteobacteria</taxon>
        <taxon>Caulobacterales</taxon>
        <taxon>Caulobacteraceae</taxon>
        <taxon>Brevundimonas</taxon>
    </lineage>
</organism>
<feature type="domain" description="ABC transporter" evidence="5">
    <location>
        <begin position="5"/>
        <end position="232"/>
    </location>
</feature>
<dbReference type="GO" id="GO:0016887">
    <property type="term" value="F:ATP hydrolysis activity"/>
    <property type="evidence" value="ECO:0007669"/>
    <property type="project" value="InterPro"/>
</dbReference>
<dbReference type="GO" id="GO:0005524">
    <property type="term" value="F:ATP binding"/>
    <property type="evidence" value="ECO:0007669"/>
    <property type="project" value="UniProtKB-KW"/>
</dbReference>
<evidence type="ECO:0000256" key="3">
    <source>
        <dbReference type="ARBA" id="ARBA00022741"/>
    </source>
</evidence>
<comment type="similarity">
    <text evidence="1">Belongs to the ABC transporter superfamily.</text>
</comment>
<dbReference type="InterPro" id="IPR003593">
    <property type="entry name" value="AAA+_ATPase"/>
</dbReference>
<dbReference type="Gene3D" id="3.40.50.300">
    <property type="entry name" value="P-loop containing nucleotide triphosphate hydrolases"/>
    <property type="match status" value="1"/>
</dbReference>
<dbReference type="InterPro" id="IPR027417">
    <property type="entry name" value="P-loop_NTPase"/>
</dbReference>
<dbReference type="InterPro" id="IPR003439">
    <property type="entry name" value="ABC_transporter-like_ATP-bd"/>
</dbReference>
<keyword evidence="3" id="KW-0547">Nucleotide-binding</keyword>
<reference evidence="6 7" key="1">
    <citation type="submission" date="2017-03" db="EMBL/GenBank/DDBJ databases">
        <title>Lifting the veil on microbial sulfur biogeochemistry in mining wastewaters.</title>
        <authorList>
            <person name="Kantor R.S."/>
            <person name="Colenbrander Nelson T."/>
            <person name="Marshall S."/>
            <person name="Bennett D."/>
            <person name="Apte S."/>
            <person name="Camacho D."/>
            <person name="Thomas B.C."/>
            <person name="Warren L.A."/>
            <person name="Banfield J.F."/>
        </authorList>
    </citation>
    <scope>NUCLEOTIDE SEQUENCE [LARGE SCALE GENOMIC DNA]</scope>
    <source>
        <strain evidence="6">32-68-21</strain>
    </source>
</reference>
<dbReference type="PROSITE" id="PS00211">
    <property type="entry name" value="ABC_TRANSPORTER_1"/>
    <property type="match status" value="1"/>
</dbReference>
<dbReference type="SUPFAM" id="SSF52540">
    <property type="entry name" value="P-loop containing nucleoside triphosphate hydrolases"/>
    <property type="match status" value="1"/>
</dbReference>
<keyword evidence="4 6" id="KW-0067">ATP-binding</keyword>
<evidence type="ECO:0000256" key="1">
    <source>
        <dbReference type="ARBA" id="ARBA00005417"/>
    </source>
</evidence>
<dbReference type="Pfam" id="PF00005">
    <property type="entry name" value="ABC_tran"/>
    <property type="match status" value="1"/>
</dbReference>
<evidence type="ECO:0000256" key="4">
    <source>
        <dbReference type="ARBA" id="ARBA00022840"/>
    </source>
</evidence>